<dbReference type="Pfam" id="PF22725">
    <property type="entry name" value="GFO_IDH_MocA_C3"/>
    <property type="match status" value="1"/>
</dbReference>
<dbReference type="RefSeq" id="WP_369745429.1">
    <property type="nucleotide sequence ID" value="NZ_CP165735.1"/>
</dbReference>
<feature type="domain" description="GFO/IDH/MocA-like oxidoreductase" evidence="4">
    <location>
        <begin position="145"/>
        <end position="288"/>
    </location>
</feature>
<dbReference type="GO" id="GO:0000166">
    <property type="term" value="F:nucleotide binding"/>
    <property type="evidence" value="ECO:0007669"/>
    <property type="project" value="InterPro"/>
</dbReference>
<gene>
    <name evidence="5" type="ORF">ABQM86_20385</name>
</gene>
<dbReference type="Gene3D" id="3.30.360.10">
    <property type="entry name" value="Dihydrodipicolinate Reductase, domain 2"/>
    <property type="match status" value="1"/>
</dbReference>
<dbReference type="InterPro" id="IPR000683">
    <property type="entry name" value="Gfo/Idh/MocA-like_OxRdtase_N"/>
</dbReference>
<proteinExistence type="predicted"/>
<accession>A0AB39YRW4</accession>
<dbReference type="Pfam" id="PF01408">
    <property type="entry name" value="GFO_IDH_MocA"/>
    <property type="match status" value="1"/>
</dbReference>
<keyword evidence="1" id="KW-0560">Oxidoreductase</keyword>
<evidence type="ECO:0000259" key="4">
    <source>
        <dbReference type="Pfam" id="PF22725"/>
    </source>
</evidence>
<evidence type="ECO:0000256" key="2">
    <source>
        <dbReference type="ARBA" id="ARBA00023027"/>
    </source>
</evidence>
<name>A0AB39YRW4_9MICC</name>
<organism evidence="5">
    <name type="scientific">Paenarthrobacter sp. AMU7</name>
    <dbReference type="NCBI Taxonomy" id="3162492"/>
    <lineage>
        <taxon>Bacteria</taxon>
        <taxon>Bacillati</taxon>
        <taxon>Actinomycetota</taxon>
        <taxon>Actinomycetes</taxon>
        <taxon>Micrococcales</taxon>
        <taxon>Micrococcaceae</taxon>
        <taxon>Paenarthrobacter</taxon>
    </lineage>
</organism>
<feature type="domain" description="Gfo/Idh/MocA-like oxidoreductase N-terminal" evidence="3">
    <location>
        <begin position="15"/>
        <end position="131"/>
    </location>
</feature>
<evidence type="ECO:0000313" key="5">
    <source>
        <dbReference type="EMBL" id="XDV71287.1"/>
    </source>
</evidence>
<dbReference type="PANTHER" id="PTHR43818">
    <property type="entry name" value="BCDNA.GH03377"/>
    <property type="match status" value="1"/>
</dbReference>
<protein>
    <submittedName>
        <fullName evidence="5">Gfo/Idh/MocA family protein</fullName>
    </submittedName>
</protein>
<dbReference type="SUPFAM" id="SSF55347">
    <property type="entry name" value="Glyceraldehyde-3-phosphate dehydrogenase-like, C-terminal domain"/>
    <property type="match status" value="1"/>
</dbReference>
<dbReference type="PANTHER" id="PTHR43818:SF11">
    <property type="entry name" value="BCDNA.GH03377"/>
    <property type="match status" value="1"/>
</dbReference>
<reference evidence="5" key="1">
    <citation type="submission" date="2024-07" db="EMBL/GenBank/DDBJ databases">
        <authorList>
            <person name="Li J."/>
            <person name="Wei H."/>
            <person name="Ma J."/>
        </authorList>
    </citation>
    <scope>NUCLEOTIDE SEQUENCE</scope>
    <source>
        <strain evidence="5">AMU7</strain>
    </source>
</reference>
<evidence type="ECO:0000256" key="1">
    <source>
        <dbReference type="ARBA" id="ARBA00023002"/>
    </source>
</evidence>
<dbReference type="InterPro" id="IPR055170">
    <property type="entry name" value="GFO_IDH_MocA-like_dom"/>
</dbReference>
<dbReference type="Gene3D" id="3.40.50.720">
    <property type="entry name" value="NAD(P)-binding Rossmann-like Domain"/>
    <property type="match status" value="1"/>
</dbReference>
<dbReference type="AlphaFoldDB" id="A0AB39YRW4"/>
<keyword evidence="2" id="KW-0520">NAD</keyword>
<dbReference type="InterPro" id="IPR050463">
    <property type="entry name" value="Gfo/Idh/MocA_oxidrdct_glycsds"/>
</dbReference>
<evidence type="ECO:0000259" key="3">
    <source>
        <dbReference type="Pfam" id="PF01408"/>
    </source>
</evidence>
<sequence>MDAASPSSKQIDPWRIAVVGFDHMHAGDQISVIKDHPRALLVGAWDSNPDRMQQVCAELEVPPHLQYGDLDALIAETAPQIAVVCSTTADHRRYVDYFVERGIHVLLEKPLASTVNDARAIVGAAASAPGVLVGVNWPLAWYPVHRTARRLISEGVIGSVLEVHYYDGNRGPLFHTHGKHEVDDAEVANAKASTWWYSAAEGGGSLRDYLGYGATLATWFRDGELPTDVTARTHISPGDEVDEQSVVIASYRSGLSTFQTRWGTFTDPWTHQPYPRCGFVIVGSAGTIASFDYAEAVQVQDNAHPEGQAIPVDELAPGDTGGVPNLIHALDHGLPLEGPVSLEVSMAGHLIVEAAAQSAADQTPVRLDTL</sequence>
<dbReference type="EMBL" id="CP165735">
    <property type="protein sequence ID" value="XDV71287.1"/>
    <property type="molecule type" value="Genomic_DNA"/>
</dbReference>
<dbReference type="SUPFAM" id="SSF51735">
    <property type="entry name" value="NAD(P)-binding Rossmann-fold domains"/>
    <property type="match status" value="1"/>
</dbReference>
<dbReference type="InterPro" id="IPR036291">
    <property type="entry name" value="NAD(P)-bd_dom_sf"/>
</dbReference>
<dbReference type="GO" id="GO:0016491">
    <property type="term" value="F:oxidoreductase activity"/>
    <property type="evidence" value="ECO:0007669"/>
    <property type="project" value="UniProtKB-KW"/>
</dbReference>